<sequence>MLKGYNFIGFERSGQSTQTIKVYSTLEQRYLNDTFYPATDAEIELAVQKAKSAFTALKEISNEQRAAFLEAIAAEIEANAEENISKALVETALPKGRLEGETGRTTGQLRFFAKIVREGSYQNCIIDLAQPERSPLPKPGLRTINVPLGPVVVFAASNFPFAFSTAGGDTASALAAGCPVIVKAHPAHLGTNELISACILRAAEKCNMPNGVFSSLNGEGAELGAKLAAHPGIKAIGFTGSRNAGLALSKIASEREVPIPVYAEMSSVNPVVILPELLAEKAEETAGKLAASISLGAGQFCTNPGLLFVLNDKNWDVFAQTLQQKLSDTAGQVMLNRGIAQHYYESKDKLRQSKSSETLLFAADEQESFKAAPGIFKVSLDDFLADKHLQNEVFGPTSIMVVCNSKSDLLDGLESLEGQLTATVFGTASELQNYRDLVAVLTEKAGRIIFNSAPTGVEVSYAMVHGGPFPATSDARSTSVGGAAINRFLRPVCFQDFPDDILPEGLKNENKQRILRKVDGIYNTKDI</sequence>
<dbReference type="GO" id="GO:0016620">
    <property type="term" value="F:oxidoreductase activity, acting on the aldehyde or oxo group of donors, NAD or NADP as acceptor"/>
    <property type="evidence" value="ECO:0007669"/>
    <property type="project" value="InterPro"/>
</dbReference>
<evidence type="ECO:0000313" key="3">
    <source>
        <dbReference type="EMBL" id="TKC08956.1"/>
    </source>
</evidence>
<dbReference type="InterPro" id="IPR016162">
    <property type="entry name" value="Ald_DH_N"/>
</dbReference>
<comment type="caution">
    <text evidence="3">The sequence shown here is derived from an EMBL/GenBank/DDBJ whole genome shotgun (WGS) entry which is preliminary data.</text>
</comment>
<dbReference type="SUPFAM" id="SSF53720">
    <property type="entry name" value="ALDH-like"/>
    <property type="match status" value="1"/>
</dbReference>
<proteinExistence type="predicted"/>
<reference evidence="3 4" key="1">
    <citation type="submission" date="2019-04" db="EMBL/GenBank/DDBJ databases">
        <title>Pedobacter sp. RP-3-15 sp. nov., isolated from Arctic soil.</title>
        <authorList>
            <person name="Dahal R.H."/>
            <person name="Kim D.-U."/>
        </authorList>
    </citation>
    <scope>NUCLEOTIDE SEQUENCE [LARGE SCALE GENOMIC DNA]</scope>
    <source>
        <strain evidence="3 4">RP-3-15</strain>
    </source>
</reference>
<protein>
    <submittedName>
        <fullName evidence="3">Aldehyde dehydrogenase (NADP(+))</fullName>
    </submittedName>
</protein>
<dbReference type="EMBL" id="SWBQ01000001">
    <property type="protein sequence ID" value="TKC08956.1"/>
    <property type="molecule type" value="Genomic_DNA"/>
</dbReference>
<dbReference type="RefSeq" id="WP_136834374.1">
    <property type="nucleotide sequence ID" value="NZ_SWBQ01000001.1"/>
</dbReference>
<dbReference type="Gene3D" id="3.40.605.10">
    <property type="entry name" value="Aldehyde Dehydrogenase, Chain A, domain 1"/>
    <property type="match status" value="1"/>
</dbReference>
<dbReference type="AlphaFoldDB" id="A0A4U1CNX1"/>
<dbReference type="InterPro" id="IPR016161">
    <property type="entry name" value="Ald_DH/histidinol_DH"/>
</dbReference>
<dbReference type="InterPro" id="IPR015590">
    <property type="entry name" value="Aldehyde_DH_dom"/>
</dbReference>
<evidence type="ECO:0000256" key="1">
    <source>
        <dbReference type="ARBA" id="ARBA00023002"/>
    </source>
</evidence>
<dbReference type="InterPro" id="IPR050740">
    <property type="entry name" value="Aldehyde_DH_Superfamily"/>
</dbReference>
<evidence type="ECO:0000313" key="4">
    <source>
        <dbReference type="Proteomes" id="UP000307244"/>
    </source>
</evidence>
<feature type="domain" description="Aldehyde dehydrogenase" evidence="2">
    <location>
        <begin position="15"/>
        <end position="460"/>
    </location>
</feature>
<dbReference type="CDD" id="cd07129">
    <property type="entry name" value="ALDH_KGSADH"/>
    <property type="match status" value="1"/>
</dbReference>
<dbReference type="InterPro" id="IPR016163">
    <property type="entry name" value="Ald_DH_C"/>
</dbReference>
<dbReference type="Pfam" id="PF00171">
    <property type="entry name" value="Aldedh"/>
    <property type="match status" value="1"/>
</dbReference>
<dbReference type="Gene3D" id="3.40.309.10">
    <property type="entry name" value="Aldehyde Dehydrogenase, Chain A, domain 2"/>
    <property type="match status" value="1"/>
</dbReference>
<dbReference type="PANTHER" id="PTHR43353">
    <property type="entry name" value="SUCCINATE-SEMIALDEHYDE DEHYDROGENASE, MITOCHONDRIAL"/>
    <property type="match status" value="1"/>
</dbReference>
<accession>A0A4U1CNX1</accession>
<evidence type="ECO:0000259" key="2">
    <source>
        <dbReference type="Pfam" id="PF00171"/>
    </source>
</evidence>
<dbReference type="Proteomes" id="UP000307244">
    <property type="component" value="Unassembled WGS sequence"/>
</dbReference>
<organism evidence="3 4">
    <name type="scientific">Pedobacter frigoris</name>
    <dbReference type="NCBI Taxonomy" id="2571272"/>
    <lineage>
        <taxon>Bacteria</taxon>
        <taxon>Pseudomonadati</taxon>
        <taxon>Bacteroidota</taxon>
        <taxon>Sphingobacteriia</taxon>
        <taxon>Sphingobacteriales</taxon>
        <taxon>Sphingobacteriaceae</taxon>
        <taxon>Pedobacter</taxon>
    </lineage>
</organism>
<keyword evidence="4" id="KW-1185">Reference proteome</keyword>
<gene>
    <name evidence="3" type="ORF">FA047_02350</name>
</gene>
<name>A0A4U1CNX1_9SPHI</name>
<dbReference type="OrthoDB" id="9770537at2"/>
<dbReference type="PANTHER" id="PTHR43353:SF3">
    <property type="entry name" value="ALDEHYDE DEHYDROGENASE-RELATED"/>
    <property type="match status" value="1"/>
</dbReference>
<dbReference type="InterPro" id="IPR044151">
    <property type="entry name" value="ALDH_KGSADH"/>
</dbReference>
<keyword evidence="1" id="KW-0560">Oxidoreductase</keyword>